<keyword evidence="2" id="KW-1185">Reference proteome</keyword>
<protein>
    <submittedName>
        <fullName evidence="1">Fam-l protein</fullName>
    </submittedName>
</protein>
<comment type="caution">
    <text evidence="1">The sequence shown here is derived from an EMBL/GenBank/DDBJ whole genome shotgun (WGS) entry which is preliminary data.</text>
</comment>
<accession>A0ACB9Y258</accession>
<dbReference type="Proteomes" id="UP001056978">
    <property type="component" value="Chromosome 13"/>
</dbReference>
<gene>
    <name evidence="1" type="ORF">MKS88_004747</name>
</gene>
<evidence type="ECO:0000313" key="2">
    <source>
        <dbReference type="Proteomes" id="UP001056978"/>
    </source>
</evidence>
<dbReference type="EMBL" id="CM043781">
    <property type="protein sequence ID" value="KAI4835537.1"/>
    <property type="molecule type" value="Genomic_DNA"/>
</dbReference>
<evidence type="ECO:0000313" key="1">
    <source>
        <dbReference type="EMBL" id="KAI4835537.1"/>
    </source>
</evidence>
<organism evidence="1 2">
    <name type="scientific">Plasmodium brasilianum</name>
    <dbReference type="NCBI Taxonomy" id="5824"/>
    <lineage>
        <taxon>Eukaryota</taxon>
        <taxon>Sar</taxon>
        <taxon>Alveolata</taxon>
        <taxon>Apicomplexa</taxon>
        <taxon>Aconoidasida</taxon>
        <taxon>Haemosporida</taxon>
        <taxon>Plasmodiidae</taxon>
        <taxon>Plasmodium</taxon>
        <taxon>Plasmodium (Plasmodium)</taxon>
    </lineage>
</organism>
<name>A0ACB9Y258_PLABR</name>
<reference evidence="1" key="1">
    <citation type="submission" date="2022-06" db="EMBL/GenBank/DDBJ databases">
        <title>The First Complete Genome of the Simian Malaria Parasite Plasmodium brasilianum.</title>
        <authorList>
            <person name="Bajic M."/>
            <person name="Ravishankar S."/>
        </authorList>
    </citation>
    <scope>NUCLEOTIDE SEQUENCE</scope>
    <source>
        <strain evidence="1">Bolivian I</strain>
    </source>
</reference>
<sequence>MSFKVINNNNNNNNIYPITCFSYITLETEHFIFSLMYYDLEDSELFIIYKTSKSHCKNSLIIPKNKFNRYLGKTHTVHVQLDTRTYQILVKDHYKNETVKWNFIEEFGDNKHDKENKPCVFETIIYSKINYIVFLKNNRTISDEIYIKVIRKKLTLVIASPFELFPLSLTVPIVEFFERYCIVYGLYELSKAITCQEFLGEFHKSLISDTLNLFFQRSS</sequence>
<proteinExistence type="predicted"/>